<dbReference type="PANTHER" id="PTHR42756">
    <property type="entry name" value="TRANSCRIPTIONAL REGULATOR, MARR"/>
    <property type="match status" value="1"/>
</dbReference>
<evidence type="ECO:0000256" key="2">
    <source>
        <dbReference type="ARBA" id="ARBA00023125"/>
    </source>
</evidence>
<comment type="caution">
    <text evidence="5">The sequence shown here is derived from an EMBL/GenBank/DDBJ whole genome shotgun (WGS) entry which is preliminary data.</text>
</comment>
<keyword evidence="2" id="KW-0238">DNA-binding</keyword>
<keyword evidence="1" id="KW-0805">Transcription regulation</keyword>
<feature type="domain" description="HTH marR-type" evidence="4">
    <location>
        <begin position="1"/>
        <end position="136"/>
    </location>
</feature>
<gene>
    <name evidence="5" type="ORF">CPJCM30710_26750</name>
</gene>
<dbReference type="InterPro" id="IPR000835">
    <property type="entry name" value="HTH_MarR-typ"/>
</dbReference>
<dbReference type="GO" id="GO:0003677">
    <property type="term" value="F:DNA binding"/>
    <property type="evidence" value="ECO:0007669"/>
    <property type="project" value="UniProtKB-KW"/>
</dbReference>
<dbReference type="PROSITE" id="PS01117">
    <property type="entry name" value="HTH_MARR_1"/>
    <property type="match status" value="1"/>
</dbReference>
<evidence type="ECO:0000313" key="5">
    <source>
        <dbReference type="EMBL" id="GIM30009.1"/>
    </source>
</evidence>
<evidence type="ECO:0000259" key="4">
    <source>
        <dbReference type="PROSITE" id="PS50995"/>
    </source>
</evidence>
<dbReference type="InterPro" id="IPR023187">
    <property type="entry name" value="Tscrpt_reg_MarR-type_CS"/>
</dbReference>
<dbReference type="PRINTS" id="PR00598">
    <property type="entry name" value="HTHMARR"/>
</dbReference>
<organism evidence="5 6">
    <name type="scientific">Clostridium polyendosporum</name>
    <dbReference type="NCBI Taxonomy" id="69208"/>
    <lineage>
        <taxon>Bacteria</taxon>
        <taxon>Bacillati</taxon>
        <taxon>Bacillota</taxon>
        <taxon>Clostridia</taxon>
        <taxon>Eubacteriales</taxon>
        <taxon>Clostridiaceae</taxon>
        <taxon>Clostridium</taxon>
    </lineage>
</organism>
<protein>
    <submittedName>
        <fullName evidence="5">MarR family transcriptional regulator</fullName>
    </submittedName>
</protein>
<accession>A0A919S194</accession>
<dbReference type="AlphaFoldDB" id="A0A919S194"/>
<proteinExistence type="predicted"/>
<reference evidence="5" key="1">
    <citation type="submission" date="2021-03" db="EMBL/GenBank/DDBJ databases">
        <title>Taxonomic study of Clostridium polyendosporum from meadow-gley soil under rice.</title>
        <authorList>
            <person name="Kobayashi H."/>
            <person name="Tanizawa Y."/>
            <person name="Yagura M."/>
        </authorList>
    </citation>
    <scope>NUCLEOTIDE SEQUENCE</scope>
    <source>
        <strain evidence="5">JCM 30710</strain>
    </source>
</reference>
<dbReference type="Proteomes" id="UP000679179">
    <property type="component" value="Unassembled WGS sequence"/>
</dbReference>
<sequence>MIDLDNLVDLFIDSIKKLFFPEAWINLDLKFSKSEIFTMLFLDKNKEVTMTELVEYINSPMSTATGIVDRLVKNGYINRGRSETDRRIVVLRLTEAGSQLIKDLKDMMSKYLKMILDDLTEEEKQFMIRIAFKIMHKLQAEMDTKAPSLEDKVTIKKIDIE</sequence>
<dbReference type="SMART" id="SM00347">
    <property type="entry name" value="HTH_MARR"/>
    <property type="match status" value="1"/>
</dbReference>
<dbReference type="Gene3D" id="1.10.10.10">
    <property type="entry name" value="Winged helix-like DNA-binding domain superfamily/Winged helix DNA-binding domain"/>
    <property type="match status" value="1"/>
</dbReference>
<dbReference type="RefSeq" id="WP_212904689.1">
    <property type="nucleotide sequence ID" value="NZ_BOPZ01000025.1"/>
</dbReference>
<dbReference type="InterPro" id="IPR036390">
    <property type="entry name" value="WH_DNA-bd_sf"/>
</dbReference>
<dbReference type="SUPFAM" id="SSF46785">
    <property type="entry name" value="Winged helix' DNA-binding domain"/>
    <property type="match status" value="1"/>
</dbReference>
<dbReference type="GO" id="GO:0003700">
    <property type="term" value="F:DNA-binding transcription factor activity"/>
    <property type="evidence" value="ECO:0007669"/>
    <property type="project" value="InterPro"/>
</dbReference>
<keyword evidence="6" id="KW-1185">Reference proteome</keyword>
<evidence type="ECO:0000256" key="1">
    <source>
        <dbReference type="ARBA" id="ARBA00023015"/>
    </source>
</evidence>
<dbReference type="InterPro" id="IPR036388">
    <property type="entry name" value="WH-like_DNA-bd_sf"/>
</dbReference>
<dbReference type="Pfam" id="PF01047">
    <property type="entry name" value="MarR"/>
    <property type="match status" value="1"/>
</dbReference>
<name>A0A919S194_9CLOT</name>
<dbReference type="EMBL" id="BOPZ01000025">
    <property type="protein sequence ID" value="GIM30009.1"/>
    <property type="molecule type" value="Genomic_DNA"/>
</dbReference>
<dbReference type="PROSITE" id="PS50995">
    <property type="entry name" value="HTH_MARR_2"/>
    <property type="match status" value="1"/>
</dbReference>
<evidence type="ECO:0000256" key="3">
    <source>
        <dbReference type="ARBA" id="ARBA00023163"/>
    </source>
</evidence>
<dbReference type="PANTHER" id="PTHR42756:SF1">
    <property type="entry name" value="TRANSCRIPTIONAL REPRESSOR OF EMRAB OPERON"/>
    <property type="match status" value="1"/>
</dbReference>
<keyword evidence="3" id="KW-0804">Transcription</keyword>
<evidence type="ECO:0000313" key="6">
    <source>
        <dbReference type="Proteomes" id="UP000679179"/>
    </source>
</evidence>